<accession>A0ACB4UN53</accession>
<protein>
    <submittedName>
        <fullName evidence="1">Activator of (R)-2-hydroxyglutaryl-CoA dehydratase</fullName>
    </submittedName>
</protein>
<dbReference type="EMBL" id="AOST01000055">
    <property type="protein sequence ID" value="ERF65462.1"/>
    <property type="molecule type" value="Genomic_DNA"/>
</dbReference>
<name>A0ACB4UN53_9ACTN</name>
<proteinExistence type="predicted"/>
<organism evidence="1 2">
    <name type="scientific">Cutibacterium granulosum TM11</name>
    <dbReference type="NCBI Taxonomy" id="1292373"/>
    <lineage>
        <taxon>Bacteria</taxon>
        <taxon>Bacillati</taxon>
        <taxon>Actinomycetota</taxon>
        <taxon>Actinomycetes</taxon>
        <taxon>Propionibacteriales</taxon>
        <taxon>Propionibacteriaceae</taxon>
        <taxon>Cutibacterium</taxon>
    </lineage>
</organism>
<evidence type="ECO:0000313" key="1">
    <source>
        <dbReference type="EMBL" id="ERF65462.1"/>
    </source>
</evidence>
<evidence type="ECO:0000313" key="2">
    <source>
        <dbReference type="Proteomes" id="UP000053711"/>
    </source>
</evidence>
<gene>
    <name evidence="1" type="ORF">H640_06270</name>
</gene>
<reference evidence="1 2" key="1">
    <citation type="journal article" date="2013" name="BMC Genomics">
        <title>Comparative genomics reveals distinct host-interacting traits of three major human-associated propionibacteria.</title>
        <authorList>
            <person name="Mak T.N."/>
            <person name="Schmid M."/>
            <person name="Brzuszkiewicz E."/>
            <person name="Zeng G."/>
            <person name="Meyer R."/>
            <person name="Sfanos K.S."/>
            <person name="Brinkmann V."/>
            <person name="Meyer T.F."/>
            <person name="Bruggemann H."/>
        </authorList>
    </citation>
    <scope>NUCLEOTIDE SEQUENCE [LARGE SCALE GENOMIC DNA]</scope>
    <source>
        <strain evidence="1 2">TM11</strain>
    </source>
</reference>
<sequence length="1492" mass="161485">MDAQVMRMGLDVGSTTIKAVVFDGDPGADAPILFEDYRRHRADITGALASLLADAAEALPARRVIASVTGSAGLGTADALGIPFIQEVMAETAAVQHWNPDADVLLELGGEDAKITYLKPVPEQRMNGSCAGGTGAFIDQMATLLHTDASGLNELAMNASMTYPIASRCGVFAKSDLQPLINDGAQHEDLAASVMQAVATQCIAGLACGRPIRGQVVFLGGPLHFMPSLRHAFATILDGKVDEFVTPERAQLYVAMGAALTAHGTPIGIDELARVARHSRAATGVNQSMPPLFHDEEELASFRARHARAKLPRIPIGHAKGELFLGVDAGSTTIKSVVLDDSLNIVASSYASNEGDPVNAAVRILADLYDELPTGAVIARTCTTGYGEGLVKAALGADDGEVETMAHYRAAAHLCPGVTSIIDIGGQDMKYLRVVDGVIDSISVNEACSSGCGSFLQTFAAGMDTDIHSFAAMSLDAEHPVDLGSRCTVFMNSSVKQAQKEGASPADIAAGLSYSVVRNALYKVIKLTDPTQLGDKVVVQGGTFLNDAVLRAFELLTGREVVRPSEAGLMGAYGAALTARARFHAGEPAGVGLRERGELDGFAVETHRDDCMLCQNHCQRTISTFSDGRVFVSGNRCERGAQVDNRKLKRAPKSELPNLFEAKYKRLFSYRRLTAKKAYRGDMGIARSLNMYENYPFWFTVLSTLGYRVMISGRSSHEMFDKGMESIASENICYPAKLSNGHIEDLVQRGVKRVFDPCIRFERVSVEQADAHFNCPVVASYPEVIRANVDSLREQGVELISPFLSLANEDKLAERLTEIFASDGVTLEEARRAVAAGTAEDEAFHADIRRMGEEALEYMRVHDVPGVVLAGRPYHVDPEIHHGIPEMVNSLGMAVLTEDSVAHLGADLLERPLRVRDQWMFHSRLYQAAAFVRSQGNLELVQLNSFGCGLDAITTDQVREILAARDRIYTTLKIDEVSNLGAARIRVRSLQAAAKERSSQADRPVVNHQVSASPVRFTKQMRKTHTILVPQLATYQTAIAEAALRSCGYRVEVLKVASHDDIERGLAVVNNDACFPAIVVIGQLVSALKSGRYDLDHVSLFLTQTGGMCRATNYIALLRKALKDAGFGQIPVIAASLQGLEDNPGFKLTGPLVHRMAQAVTLGDLIQRVHLRTRPYEAVPGSADELMQRWQTICREHFEDGGTSPTWGRRTSYSALVRGIVDAFEALPLRDEPRKPRVGVLGEILVQFHPDANNHIVEVIESEGCEAVLPGLMWFVHNALTSGDYNWKTFGTEKWKRFFKKGFLAVLQQYQKPVDAALGTSQRFEVPTHISRIVEEAQQIVQLGNQSGEGWYLVGEMIDMIEEGVPNICVVQPFACLPNHVTGRGIFREIRRQYPHANVASIDYDPGASQVNQLNRIKLMAATARDRHEELTNVEQGAPIRGEHVAGGGSATNGPGAASGTPGGDQDGSEHAGMAGAVDLKDARGAVSLGVM</sequence>
<comment type="caution">
    <text evidence="1">The sequence shown here is derived from an EMBL/GenBank/DDBJ whole genome shotgun (WGS) entry which is preliminary data.</text>
</comment>
<keyword evidence="2" id="KW-1185">Reference proteome</keyword>
<dbReference type="Proteomes" id="UP000053711">
    <property type="component" value="Unassembled WGS sequence"/>
</dbReference>